<dbReference type="PATRIC" id="fig|1194972.3.peg.2498"/>
<dbReference type="Proteomes" id="UP000006072">
    <property type="component" value="Unassembled WGS sequence"/>
</dbReference>
<dbReference type="Gene3D" id="1.10.10.10">
    <property type="entry name" value="Winged helix-like DNA-binding domain superfamily/Winged helix DNA-binding domain"/>
    <property type="match status" value="1"/>
</dbReference>
<dbReference type="eggNOG" id="COG2197">
    <property type="taxonomic scope" value="Bacteria"/>
</dbReference>
<dbReference type="GO" id="GO:0006355">
    <property type="term" value="P:regulation of DNA-templated transcription"/>
    <property type="evidence" value="ECO:0007669"/>
    <property type="project" value="InterPro"/>
</dbReference>
<dbReference type="PROSITE" id="PS50043">
    <property type="entry name" value="HTH_LUXR_2"/>
    <property type="match status" value="1"/>
</dbReference>
<dbReference type="GO" id="GO:0003677">
    <property type="term" value="F:DNA binding"/>
    <property type="evidence" value="ECO:0007669"/>
    <property type="project" value="InterPro"/>
</dbReference>
<name>K0VEL3_MYCVA</name>
<dbReference type="SMART" id="SM00421">
    <property type="entry name" value="HTH_LUXR"/>
    <property type="match status" value="1"/>
</dbReference>
<dbReference type="InterPro" id="IPR016032">
    <property type="entry name" value="Sig_transdc_resp-reg_C-effctor"/>
</dbReference>
<protein>
    <submittedName>
        <fullName evidence="2">Regulatory protein LuxR</fullName>
    </submittedName>
</protein>
<evidence type="ECO:0000259" key="1">
    <source>
        <dbReference type="PROSITE" id="PS50043"/>
    </source>
</evidence>
<dbReference type="HOGENOM" id="CLU_1342068_0_0_11"/>
<dbReference type="AlphaFoldDB" id="K0VEL3"/>
<feature type="domain" description="HTH luxR-type" evidence="1">
    <location>
        <begin position="108"/>
        <end position="173"/>
    </location>
</feature>
<accession>K0VEL3</accession>
<dbReference type="EMBL" id="ALQA01000022">
    <property type="protein sequence ID" value="EJZ09489.1"/>
    <property type="molecule type" value="Genomic_DNA"/>
</dbReference>
<dbReference type="Pfam" id="PF00196">
    <property type="entry name" value="GerE"/>
    <property type="match status" value="1"/>
</dbReference>
<proteinExistence type="predicted"/>
<dbReference type="InterPro" id="IPR000792">
    <property type="entry name" value="Tscrpt_reg_LuxR_C"/>
</dbReference>
<dbReference type="InterPro" id="IPR036388">
    <property type="entry name" value="WH-like_DNA-bd_sf"/>
</dbReference>
<evidence type="ECO:0000313" key="2">
    <source>
        <dbReference type="EMBL" id="EJZ09489.1"/>
    </source>
</evidence>
<sequence length="175" mass="18048">MAVLDENAIFRRGLRACLEGSDDVDIIFEGAIGPVPEAADVVIASDLAAAEITTQGPVLVCSDAPGDRTSGGGNVVAVLPRSQLTENQLGAAVHAAASGLRVGVAGSAVSVPVGLPERSLRVLRLLAAGYGTREISDAVGCSERTVKYAIRDAERHLVARTRAHVVAEAIRQGMI</sequence>
<gene>
    <name evidence="2" type="ORF">MVAC_12486</name>
</gene>
<reference evidence="2 3" key="1">
    <citation type="journal article" date="2012" name="J. Bacteriol.">
        <title>Complete Genome Sequence of Mycobacterium vaccae Type Strain ATCC 25954.</title>
        <authorList>
            <person name="Ho Y.S."/>
            <person name="Adroub S.A."/>
            <person name="Abadi M."/>
            <person name="Al Alwan B."/>
            <person name="Alkhateeb R."/>
            <person name="Gao G."/>
            <person name="Ragab A."/>
            <person name="Ali S."/>
            <person name="van Soolingen D."/>
            <person name="Bitter W."/>
            <person name="Pain A."/>
            <person name="Abdallah A.M."/>
        </authorList>
    </citation>
    <scope>NUCLEOTIDE SEQUENCE [LARGE SCALE GENOMIC DNA]</scope>
    <source>
        <strain evidence="2 3">ATCC 25954</strain>
    </source>
</reference>
<keyword evidence="3" id="KW-1185">Reference proteome</keyword>
<dbReference type="SUPFAM" id="SSF46894">
    <property type="entry name" value="C-terminal effector domain of the bipartite response regulators"/>
    <property type="match status" value="1"/>
</dbReference>
<dbReference type="CDD" id="cd06170">
    <property type="entry name" value="LuxR_C_like"/>
    <property type="match status" value="1"/>
</dbReference>
<organism evidence="2 3">
    <name type="scientific">Mycolicibacterium vaccae ATCC 25954</name>
    <dbReference type="NCBI Taxonomy" id="1194972"/>
    <lineage>
        <taxon>Bacteria</taxon>
        <taxon>Bacillati</taxon>
        <taxon>Actinomycetota</taxon>
        <taxon>Actinomycetes</taxon>
        <taxon>Mycobacteriales</taxon>
        <taxon>Mycobacteriaceae</taxon>
        <taxon>Mycolicibacterium</taxon>
    </lineage>
</organism>
<evidence type="ECO:0000313" key="3">
    <source>
        <dbReference type="Proteomes" id="UP000006072"/>
    </source>
</evidence>
<comment type="caution">
    <text evidence="2">The sequence shown here is derived from an EMBL/GenBank/DDBJ whole genome shotgun (WGS) entry which is preliminary data.</text>
</comment>